<dbReference type="InterPro" id="IPR027469">
    <property type="entry name" value="Cation_efflux_TMD_sf"/>
</dbReference>
<proteinExistence type="inferred from homology"/>
<feature type="transmembrane region" description="Helical" evidence="14">
    <location>
        <begin position="298"/>
        <end position="320"/>
    </location>
</feature>
<evidence type="ECO:0000256" key="2">
    <source>
        <dbReference type="ARBA" id="ARBA00004601"/>
    </source>
</evidence>
<dbReference type="Pfam" id="PF01545">
    <property type="entry name" value="Cation_efflux"/>
    <property type="match status" value="1"/>
</dbReference>
<dbReference type="PANTHER" id="PTHR45755:SF4">
    <property type="entry name" value="ZINC TRANSPORTER 7"/>
    <property type="match status" value="1"/>
</dbReference>
<feature type="transmembrane region" description="Helical" evidence="14">
    <location>
        <begin position="59"/>
        <end position="79"/>
    </location>
</feature>
<evidence type="ECO:0000256" key="4">
    <source>
        <dbReference type="ARBA" id="ARBA00011182"/>
    </source>
</evidence>
<comment type="subcellular location">
    <subcellularLocation>
        <location evidence="2">Golgi apparatus</location>
        <location evidence="2">trans-Golgi network</location>
    </subcellularLocation>
    <subcellularLocation>
        <location evidence="1">Membrane</location>
        <topology evidence="1">Multi-pass membrane protein</topology>
    </subcellularLocation>
</comment>
<evidence type="ECO:0000313" key="16">
    <source>
        <dbReference type="EMBL" id="OQV11404.1"/>
    </source>
</evidence>
<dbReference type="InterPro" id="IPR058533">
    <property type="entry name" value="Cation_efflux_TM"/>
</dbReference>
<keyword evidence="7" id="KW-0864">Zinc transport</keyword>
<keyword evidence="9" id="KW-0406">Ion transport</keyword>
<feature type="transmembrane region" description="Helical" evidence="14">
    <location>
        <begin position="91"/>
        <end position="110"/>
    </location>
</feature>
<evidence type="ECO:0000256" key="10">
    <source>
        <dbReference type="ARBA" id="ARBA00023136"/>
    </source>
</evidence>
<keyword evidence="6 14" id="KW-0812">Transmembrane</keyword>
<evidence type="ECO:0000256" key="3">
    <source>
        <dbReference type="ARBA" id="ARBA00008873"/>
    </source>
</evidence>
<dbReference type="PANTHER" id="PTHR45755">
    <property type="match status" value="1"/>
</dbReference>
<organism evidence="16 17">
    <name type="scientific">Hypsibius exemplaris</name>
    <name type="common">Freshwater tardigrade</name>
    <dbReference type="NCBI Taxonomy" id="2072580"/>
    <lineage>
        <taxon>Eukaryota</taxon>
        <taxon>Metazoa</taxon>
        <taxon>Ecdysozoa</taxon>
        <taxon>Tardigrada</taxon>
        <taxon>Eutardigrada</taxon>
        <taxon>Parachela</taxon>
        <taxon>Hypsibioidea</taxon>
        <taxon>Hypsibiidae</taxon>
        <taxon>Hypsibius</taxon>
    </lineage>
</organism>
<dbReference type="GO" id="GO:0005794">
    <property type="term" value="C:Golgi apparatus"/>
    <property type="evidence" value="ECO:0007669"/>
    <property type="project" value="UniProtKB-SubCell"/>
</dbReference>
<keyword evidence="8 14" id="KW-1133">Transmembrane helix</keyword>
<dbReference type="EMBL" id="MTYJ01000172">
    <property type="protein sequence ID" value="OQV11404.1"/>
    <property type="molecule type" value="Genomic_DNA"/>
</dbReference>
<feature type="domain" description="Cation efflux protein transmembrane" evidence="15">
    <location>
        <begin position="60"/>
        <end position="328"/>
    </location>
</feature>
<feature type="transmembrane region" description="Helical" evidence="14">
    <location>
        <begin position="122"/>
        <end position="143"/>
    </location>
</feature>
<feature type="transmembrane region" description="Helical" evidence="14">
    <location>
        <begin position="271"/>
        <end position="292"/>
    </location>
</feature>
<dbReference type="AlphaFoldDB" id="A0A1W0W867"/>
<evidence type="ECO:0000256" key="9">
    <source>
        <dbReference type="ARBA" id="ARBA00023065"/>
    </source>
</evidence>
<dbReference type="GO" id="GO:0016020">
    <property type="term" value="C:membrane"/>
    <property type="evidence" value="ECO:0007669"/>
    <property type="project" value="UniProtKB-SubCell"/>
</dbReference>
<dbReference type="SUPFAM" id="SSF161111">
    <property type="entry name" value="Cation efflux protein transmembrane domain-like"/>
    <property type="match status" value="1"/>
</dbReference>
<comment type="subunit">
    <text evidence="4">Homooligomer.</text>
</comment>
<evidence type="ECO:0000259" key="15">
    <source>
        <dbReference type="Pfam" id="PF01545"/>
    </source>
</evidence>
<evidence type="ECO:0000256" key="13">
    <source>
        <dbReference type="SAM" id="MobiDB-lite"/>
    </source>
</evidence>
<comment type="similarity">
    <text evidence="3">Belongs to the cation diffusion facilitator (CDF) transporter (TC 2.A.4) family. SLC30A subfamily.</text>
</comment>
<comment type="caution">
    <text evidence="16">The sequence shown here is derived from an EMBL/GenBank/DDBJ whole genome shotgun (WGS) entry which is preliminary data.</text>
</comment>
<evidence type="ECO:0000256" key="1">
    <source>
        <dbReference type="ARBA" id="ARBA00004141"/>
    </source>
</evidence>
<evidence type="ECO:0000256" key="11">
    <source>
        <dbReference type="ARBA" id="ARBA00034634"/>
    </source>
</evidence>
<evidence type="ECO:0000256" key="12">
    <source>
        <dbReference type="ARBA" id="ARBA00046010"/>
    </source>
</evidence>
<reference evidence="17" key="1">
    <citation type="submission" date="2017-01" db="EMBL/GenBank/DDBJ databases">
        <title>Comparative genomics of anhydrobiosis in the tardigrade Hypsibius dujardini.</title>
        <authorList>
            <person name="Yoshida Y."/>
            <person name="Koutsovoulos G."/>
            <person name="Laetsch D."/>
            <person name="Stevens L."/>
            <person name="Kumar S."/>
            <person name="Horikawa D."/>
            <person name="Ishino K."/>
            <person name="Komine S."/>
            <person name="Tomita M."/>
            <person name="Blaxter M."/>
            <person name="Arakawa K."/>
        </authorList>
    </citation>
    <scope>NUCLEOTIDE SEQUENCE [LARGE SCALE GENOMIC DNA]</scope>
    <source>
        <strain evidence="17">Z151</strain>
    </source>
</reference>
<evidence type="ECO:0000256" key="5">
    <source>
        <dbReference type="ARBA" id="ARBA00022448"/>
    </source>
</evidence>
<sequence length="411" mass="45080">MRGTEAVINFHDSSASSSNLLFPDRRGGDAYYSPNLRRKLTDKLLGYIRLILSDGASRNIFMFLCLNLSFAFVELFYGIWSNSLGLISDSFHMFFDCTALLAGLVASIITKWRPNNKFSYGYVRAETLAGFVNGLFLLFIAFFIFNEAIERFIETPDVHHERLLFVAVAGFIVNLVGIFVFNHGQDPSHSCTGHGHSHGSHSHGPVAQVKSQVIGSAPMGHSHDHSGCSGHGHSHDGHDHSHFGHDHSHAGHSHGPTGGGEAPRSQIMQGVFLHILADALGSVGVIISTILIKAFGWMIADPICSMCIALLIFVSVLPLLRDSINILMQRTPNALENILPGCLQRAASLPGVLSVQEPHFWTLCTNHHVGNLKLEVAAHVTDPRYILSATKNIFQSAGIRDMYVQLEYAHM</sequence>
<dbReference type="GO" id="GO:0005385">
    <property type="term" value="F:zinc ion transmembrane transporter activity"/>
    <property type="evidence" value="ECO:0007669"/>
    <property type="project" value="InterPro"/>
</dbReference>
<evidence type="ECO:0000256" key="14">
    <source>
        <dbReference type="SAM" id="Phobius"/>
    </source>
</evidence>
<comment type="catalytic activity">
    <reaction evidence="11">
        <text>Zn(2+)(in) = Zn(2+)(out)</text>
        <dbReference type="Rhea" id="RHEA:29351"/>
        <dbReference type="ChEBI" id="CHEBI:29105"/>
    </reaction>
</comment>
<feature type="compositionally biased region" description="Basic and acidic residues" evidence="13">
    <location>
        <begin position="233"/>
        <end position="249"/>
    </location>
</feature>
<name>A0A1W0W867_HYPEX</name>
<dbReference type="OrthoDB" id="78669at2759"/>
<gene>
    <name evidence="16" type="ORF">BV898_14281</name>
</gene>
<keyword evidence="7" id="KW-0862">Zinc</keyword>
<dbReference type="GO" id="GO:0006882">
    <property type="term" value="P:intracellular zinc ion homeostasis"/>
    <property type="evidence" value="ECO:0007669"/>
    <property type="project" value="InterPro"/>
</dbReference>
<feature type="transmembrane region" description="Helical" evidence="14">
    <location>
        <begin position="163"/>
        <end position="181"/>
    </location>
</feature>
<accession>A0A1W0W867</accession>
<dbReference type="InterPro" id="IPR002524">
    <property type="entry name" value="Cation_efflux"/>
</dbReference>
<dbReference type="GO" id="GO:0031410">
    <property type="term" value="C:cytoplasmic vesicle"/>
    <property type="evidence" value="ECO:0007669"/>
    <property type="project" value="TreeGrafter"/>
</dbReference>
<evidence type="ECO:0000256" key="6">
    <source>
        <dbReference type="ARBA" id="ARBA00022692"/>
    </source>
</evidence>
<evidence type="ECO:0000256" key="7">
    <source>
        <dbReference type="ARBA" id="ARBA00022906"/>
    </source>
</evidence>
<feature type="region of interest" description="Disordered" evidence="13">
    <location>
        <begin position="218"/>
        <end position="263"/>
    </location>
</feature>
<keyword evidence="10 14" id="KW-0472">Membrane</keyword>
<dbReference type="NCBIfam" id="TIGR01297">
    <property type="entry name" value="CDF"/>
    <property type="match status" value="1"/>
</dbReference>
<comment type="function">
    <text evidence="12">Zinc ion transporter mediating zinc entry from the cytosol into the lumen of organelles along the secretory pathway. By contributing to zinc ion homeostasis within the early secretory pathway, regulates the activation and folding of enzymes like alkaline phosphatases.</text>
</comment>
<protein>
    <submittedName>
        <fullName evidence="16">Zinc transporter 7-B</fullName>
    </submittedName>
</protein>
<dbReference type="GO" id="GO:1904257">
    <property type="term" value="P:zinc ion import into Golgi lumen"/>
    <property type="evidence" value="ECO:0007669"/>
    <property type="project" value="TreeGrafter"/>
</dbReference>
<keyword evidence="5" id="KW-0813">Transport</keyword>
<dbReference type="Gene3D" id="1.20.1510.10">
    <property type="entry name" value="Cation efflux protein transmembrane domain"/>
    <property type="match status" value="1"/>
</dbReference>
<evidence type="ECO:0000256" key="8">
    <source>
        <dbReference type="ARBA" id="ARBA00022989"/>
    </source>
</evidence>
<keyword evidence="17" id="KW-1185">Reference proteome</keyword>
<evidence type="ECO:0000313" key="17">
    <source>
        <dbReference type="Proteomes" id="UP000192578"/>
    </source>
</evidence>
<dbReference type="InterPro" id="IPR045316">
    <property type="entry name" value="Msc2-like"/>
</dbReference>
<dbReference type="Proteomes" id="UP000192578">
    <property type="component" value="Unassembled WGS sequence"/>
</dbReference>